<reference evidence="1" key="1">
    <citation type="submission" date="2019-10" db="EMBL/GenBank/DDBJ databases">
        <title>Conservation and host-specific expression of non-tandemly repeated heterogenous ribosome RNA gene in arbuscular mycorrhizal fungi.</title>
        <authorList>
            <person name="Maeda T."/>
            <person name="Kobayashi Y."/>
            <person name="Nakagawa T."/>
            <person name="Ezawa T."/>
            <person name="Yamaguchi K."/>
            <person name="Bino T."/>
            <person name="Nishimoto Y."/>
            <person name="Shigenobu S."/>
            <person name="Kawaguchi M."/>
        </authorList>
    </citation>
    <scope>NUCLEOTIDE SEQUENCE</scope>
    <source>
        <strain evidence="1">HR1</strain>
    </source>
</reference>
<sequence>MSAYYLFTRNQSYDNNNMVQDRFKHMRLTISPFLKFDIWIFNFKLTKSLNKYAQLSKCDVRPIPASTNENTA</sequence>
<dbReference type="AlphaFoldDB" id="A0A8H3ME46"/>
<dbReference type="Proteomes" id="UP000615446">
    <property type="component" value="Unassembled WGS sequence"/>
</dbReference>
<proteinExistence type="predicted"/>
<organism evidence="1 2">
    <name type="scientific">Rhizophagus clarus</name>
    <dbReference type="NCBI Taxonomy" id="94130"/>
    <lineage>
        <taxon>Eukaryota</taxon>
        <taxon>Fungi</taxon>
        <taxon>Fungi incertae sedis</taxon>
        <taxon>Mucoromycota</taxon>
        <taxon>Glomeromycotina</taxon>
        <taxon>Glomeromycetes</taxon>
        <taxon>Glomerales</taxon>
        <taxon>Glomeraceae</taxon>
        <taxon>Rhizophagus</taxon>
    </lineage>
</organism>
<gene>
    <name evidence="1" type="ORF">RCL2_002940800</name>
</gene>
<evidence type="ECO:0000313" key="1">
    <source>
        <dbReference type="EMBL" id="GET03061.1"/>
    </source>
</evidence>
<accession>A0A8H3ME46</accession>
<protein>
    <submittedName>
        <fullName evidence="1">Uncharacterized protein</fullName>
    </submittedName>
</protein>
<comment type="caution">
    <text evidence="1">The sequence shown here is derived from an EMBL/GenBank/DDBJ whole genome shotgun (WGS) entry which is preliminary data.</text>
</comment>
<name>A0A8H3ME46_9GLOM</name>
<evidence type="ECO:0000313" key="2">
    <source>
        <dbReference type="Proteomes" id="UP000615446"/>
    </source>
</evidence>
<dbReference type="EMBL" id="BLAL01000319">
    <property type="protein sequence ID" value="GET03061.1"/>
    <property type="molecule type" value="Genomic_DNA"/>
</dbReference>